<keyword evidence="1" id="KW-0732">Signal</keyword>
<evidence type="ECO:0000313" key="3">
    <source>
        <dbReference type="EMBL" id="VDI23315.1"/>
    </source>
</evidence>
<sequence length="352" mass="39689">MNNKECFGVCCLLTITLMIGWQAGRYFDQMPVAILNVNQTRTKNALFPFTQTINKIIPNTFSQTSHSKYNFKTGVHVFRHDLIKWNADDNICDNLPPNLKKATLHTAHGDTPIYVHNPSEDIHVSGSLVRSRTWEPHLLNLMAGHLRKDPELQFIDLGANLGVFSLAMAKFGRQVIAVEPLSINLHRFCASIKAGKLTEKITIVYNALSDKRENVSLGIDRRNVGGTYIVNNKNMNKVKGSSVGGQYKDIVMTAKLDDILKLPGFDFKKVIIKMDVEGYENFVLNGGQNFFDQVDVQAVLMEWMWQRSGNAAKEILAFYAKRGYKPYTPGSNSPLKTSLSHAWPVDVIWRKS</sequence>
<dbReference type="NCBIfam" id="TIGR01444">
    <property type="entry name" value="fkbM_fam"/>
    <property type="match status" value="1"/>
</dbReference>
<dbReference type="InterPro" id="IPR052514">
    <property type="entry name" value="SAM-dependent_MTase"/>
</dbReference>
<feature type="chain" id="PRO_5032517917" description="Methyltransferase FkbM domain-containing protein" evidence="1">
    <location>
        <begin position="25"/>
        <end position="352"/>
    </location>
</feature>
<gene>
    <name evidence="3" type="ORF">MGAL_10B041875</name>
</gene>
<dbReference type="AlphaFoldDB" id="A0A8B6DTJ8"/>
<dbReference type="Pfam" id="PF05050">
    <property type="entry name" value="Methyltransf_21"/>
    <property type="match status" value="1"/>
</dbReference>
<reference evidence="3" key="1">
    <citation type="submission" date="2018-11" db="EMBL/GenBank/DDBJ databases">
        <authorList>
            <person name="Alioto T."/>
            <person name="Alioto T."/>
        </authorList>
    </citation>
    <scope>NUCLEOTIDE SEQUENCE</scope>
</reference>
<dbReference type="EMBL" id="UYJE01003917">
    <property type="protein sequence ID" value="VDI23315.1"/>
    <property type="molecule type" value="Genomic_DNA"/>
</dbReference>
<keyword evidence="4" id="KW-1185">Reference proteome</keyword>
<name>A0A8B6DTJ8_MYTGA</name>
<feature type="signal peptide" evidence="1">
    <location>
        <begin position="1"/>
        <end position="24"/>
    </location>
</feature>
<evidence type="ECO:0000313" key="4">
    <source>
        <dbReference type="Proteomes" id="UP000596742"/>
    </source>
</evidence>
<dbReference type="PANTHER" id="PTHR34203:SF15">
    <property type="entry name" value="SLL1173 PROTEIN"/>
    <property type="match status" value="1"/>
</dbReference>
<dbReference type="PANTHER" id="PTHR34203">
    <property type="entry name" value="METHYLTRANSFERASE, FKBM FAMILY PROTEIN"/>
    <property type="match status" value="1"/>
</dbReference>
<feature type="domain" description="Methyltransferase FkbM" evidence="2">
    <location>
        <begin position="156"/>
        <end position="325"/>
    </location>
</feature>
<dbReference type="SUPFAM" id="SSF53335">
    <property type="entry name" value="S-adenosyl-L-methionine-dependent methyltransferases"/>
    <property type="match status" value="1"/>
</dbReference>
<organism evidence="3 4">
    <name type="scientific">Mytilus galloprovincialis</name>
    <name type="common">Mediterranean mussel</name>
    <dbReference type="NCBI Taxonomy" id="29158"/>
    <lineage>
        <taxon>Eukaryota</taxon>
        <taxon>Metazoa</taxon>
        <taxon>Spiralia</taxon>
        <taxon>Lophotrochozoa</taxon>
        <taxon>Mollusca</taxon>
        <taxon>Bivalvia</taxon>
        <taxon>Autobranchia</taxon>
        <taxon>Pteriomorphia</taxon>
        <taxon>Mytilida</taxon>
        <taxon>Mytiloidea</taxon>
        <taxon>Mytilidae</taxon>
        <taxon>Mytilinae</taxon>
        <taxon>Mytilus</taxon>
    </lineage>
</organism>
<comment type="caution">
    <text evidence="3">The sequence shown here is derived from an EMBL/GenBank/DDBJ whole genome shotgun (WGS) entry which is preliminary data.</text>
</comment>
<accession>A0A8B6DTJ8</accession>
<dbReference type="Gene3D" id="3.40.50.150">
    <property type="entry name" value="Vaccinia Virus protein VP39"/>
    <property type="match status" value="1"/>
</dbReference>
<dbReference type="Proteomes" id="UP000596742">
    <property type="component" value="Unassembled WGS sequence"/>
</dbReference>
<dbReference type="InterPro" id="IPR006342">
    <property type="entry name" value="FkbM_mtfrase"/>
</dbReference>
<proteinExistence type="predicted"/>
<evidence type="ECO:0000256" key="1">
    <source>
        <dbReference type="SAM" id="SignalP"/>
    </source>
</evidence>
<dbReference type="InterPro" id="IPR029063">
    <property type="entry name" value="SAM-dependent_MTases_sf"/>
</dbReference>
<evidence type="ECO:0000259" key="2">
    <source>
        <dbReference type="Pfam" id="PF05050"/>
    </source>
</evidence>
<protein>
    <recommendedName>
        <fullName evidence="2">Methyltransferase FkbM domain-containing protein</fullName>
    </recommendedName>
</protein>
<dbReference type="OrthoDB" id="411251at2759"/>